<reference evidence="2" key="2">
    <citation type="submission" date="2020-07" db="EMBL/GenBank/DDBJ databases">
        <authorList>
            <person name="Vera ALvarez R."/>
            <person name="Arias-Moreno D.M."/>
            <person name="Jimenez-Jacinto V."/>
            <person name="Jimenez-Bremont J.F."/>
            <person name="Swaminathan K."/>
            <person name="Moose S.P."/>
            <person name="Guerrero-Gonzalez M.L."/>
            <person name="Marino-Ramirez L."/>
            <person name="Landsman D."/>
            <person name="Rodriguez-Kessler M."/>
            <person name="Delgado-Sanchez P."/>
        </authorList>
    </citation>
    <scope>NUCLEOTIDE SEQUENCE</scope>
    <source>
        <tissue evidence="2">Cladode</tissue>
    </source>
</reference>
<proteinExistence type="predicted"/>
<protein>
    <submittedName>
        <fullName evidence="2">Uncharacterized protein</fullName>
    </submittedName>
</protein>
<organism evidence="2">
    <name type="scientific">Opuntia streptacantha</name>
    <name type="common">Prickly pear cactus</name>
    <name type="synonym">Opuntia cardona</name>
    <dbReference type="NCBI Taxonomy" id="393608"/>
    <lineage>
        <taxon>Eukaryota</taxon>
        <taxon>Viridiplantae</taxon>
        <taxon>Streptophyta</taxon>
        <taxon>Embryophyta</taxon>
        <taxon>Tracheophyta</taxon>
        <taxon>Spermatophyta</taxon>
        <taxon>Magnoliopsida</taxon>
        <taxon>eudicotyledons</taxon>
        <taxon>Gunneridae</taxon>
        <taxon>Pentapetalae</taxon>
        <taxon>Caryophyllales</taxon>
        <taxon>Cactineae</taxon>
        <taxon>Cactaceae</taxon>
        <taxon>Opuntioideae</taxon>
        <taxon>Opuntia</taxon>
    </lineage>
</organism>
<keyword evidence="1" id="KW-0472">Membrane</keyword>
<sequence length="175" mass="20069">MLGLHLSALVLEPKFNLQRLQPQPPAQLLPLLIVWMRALLEEILHLLNLMLSMAMVSLLLRPLIGVLIITRKTFQVLSGRSAFKFIVPHLPQLVLRGFMHCSHVQELVMCIKHIWLKHFCLLKLCLFQLNSSLSLKILPSCVANQSPERIITSKCREIPDLSSVLPYFLICKEKF</sequence>
<dbReference type="AlphaFoldDB" id="A0A7C8YJS7"/>
<feature type="transmembrane region" description="Helical" evidence="1">
    <location>
        <begin position="43"/>
        <end position="70"/>
    </location>
</feature>
<dbReference type="EMBL" id="GISG01027098">
    <property type="protein sequence ID" value="MBA4619877.1"/>
    <property type="molecule type" value="Transcribed_RNA"/>
</dbReference>
<accession>A0A7C8YJS7</accession>
<keyword evidence="1" id="KW-1133">Transmembrane helix</keyword>
<evidence type="ECO:0000256" key="1">
    <source>
        <dbReference type="SAM" id="Phobius"/>
    </source>
</evidence>
<evidence type="ECO:0000313" key="2">
    <source>
        <dbReference type="EMBL" id="MBA4619877.1"/>
    </source>
</evidence>
<name>A0A7C8YJS7_OPUST</name>
<reference evidence="2" key="1">
    <citation type="journal article" date="2013" name="J. Plant Res.">
        <title>Effect of fungi and light on seed germination of three Opuntia species from semiarid lands of central Mexico.</title>
        <authorList>
            <person name="Delgado-Sanchez P."/>
            <person name="Jimenez-Bremont J.F."/>
            <person name="Guerrero-Gonzalez Mde L."/>
            <person name="Flores J."/>
        </authorList>
    </citation>
    <scope>NUCLEOTIDE SEQUENCE</scope>
    <source>
        <tissue evidence="2">Cladode</tissue>
    </source>
</reference>
<keyword evidence="1" id="KW-0812">Transmembrane</keyword>